<evidence type="ECO:0000256" key="1">
    <source>
        <dbReference type="SAM" id="MobiDB-lite"/>
    </source>
</evidence>
<organism evidence="2 3">
    <name type="scientific">Cladophialophora chaetospira</name>
    <dbReference type="NCBI Taxonomy" id="386627"/>
    <lineage>
        <taxon>Eukaryota</taxon>
        <taxon>Fungi</taxon>
        <taxon>Dikarya</taxon>
        <taxon>Ascomycota</taxon>
        <taxon>Pezizomycotina</taxon>
        <taxon>Eurotiomycetes</taxon>
        <taxon>Chaetothyriomycetidae</taxon>
        <taxon>Chaetothyriales</taxon>
        <taxon>Herpotrichiellaceae</taxon>
        <taxon>Cladophialophora</taxon>
    </lineage>
</organism>
<accession>A0AA39CNX4</accession>
<dbReference type="Proteomes" id="UP001172673">
    <property type="component" value="Unassembled WGS sequence"/>
</dbReference>
<feature type="region of interest" description="Disordered" evidence="1">
    <location>
        <begin position="502"/>
        <end position="528"/>
    </location>
</feature>
<dbReference type="Gene3D" id="3.40.190.10">
    <property type="entry name" value="Periplasmic binding protein-like II"/>
    <property type="match status" value="1"/>
</dbReference>
<dbReference type="SUPFAM" id="SSF53850">
    <property type="entry name" value="Periplasmic binding protein-like II"/>
    <property type="match status" value="1"/>
</dbReference>
<comment type="caution">
    <text evidence="2">The sequence shown here is derived from an EMBL/GenBank/DDBJ whole genome shotgun (WGS) entry which is preliminary data.</text>
</comment>
<dbReference type="EMBL" id="JAPDRK010000003">
    <property type="protein sequence ID" value="KAJ9614663.1"/>
    <property type="molecule type" value="Genomic_DNA"/>
</dbReference>
<evidence type="ECO:0000313" key="3">
    <source>
        <dbReference type="Proteomes" id="UP001172673"/>
    </source>
</evidence>
<proteinExistence type="predicted"/>
<protein>
    <recommendedName>
        <fullName evidence="4">SsuA/THI5-like domain-containing protein</fullName>
    </recommendedName>
</protein>
<gene>
    <name evidence="2" type="ORF">H2200_002800</name>
</gene>
<evidence type="ECO:0008006" key="4">
    <source>
        <dbReference type="Google" id="ProtNLM"/>
    </source>
</evidence>
<reference evidence="2" key="1">
    <citation type="submission" date="2022-10" db="EMBL/GenBank/DDBJ databases">
        <title>Culturing micro-colonial fungi from biological soil crusts in the Mojave desert and describing Neophaeococcomyces mojavensis, and introducing the new genera and species Taxawa tesnikishii.</title>
        <authorList>
            <person name="Kurbessoian T."/>
            <person name="Stajich J.E."/>
        </authorList>
    </citation>
    <scope>NUCLEOTIDE SEQUENCE</scope>
    <source>
        <strain evidence="2">TK_41</strain>
    </source>
</reference>
<name>A0AA39CNX4_9EURO</name>
<keyword evidence="3" id="KW-1185">Reference proteome</keyword>
<dbReference type="AlphaFoldDB" id="A0AA39CNX4"/>
<sequence>MAPVKCNFASALYDRMVPLAVGEVQPPGLDVNFIDVHHPRDIFDRMIANKEFDASELSSSEYITRHVAGDESFIALPVFASRVFRHGFIVVNKDRIKKPEDLNGKRIGVQLYTMTAAVWIRGLLQHEYGVDLSSIEWVEGKMEGPGSHGKPSALKPLKSIKITQNTDPTKSLSDLLESGEIDATLGADIPACLGKSPHIDRLFPDFKKVEMDYYKRTGIFPIMHLVAMRRDYYEQHRFAASALFQGLNDSKELARKRMQSTGALRYMLPWLPQELDEIREVFGEDCWPYGVEENRKTLEALVLYLFEQALMDRVVPIEELFAPVNGTKAVGDREVRRLSQCPMVSSQNLRRLIERAKAMRGLLWDDWNDTLCCQEELEMAKNVWNAGEDKPKPSHKVWRAPTAARYSRSIGAVRALLRRMGLRTLRPGSTPRPLSLLQPPKDLQMLMARITTEYATGLRRHQVEMFYQSHHENIDSTQALVLRRDLTSPRYPQELYCREYYEPSTGPLSPGPKKEKPPRSSPTNGPLLYELGAKRFSLMKISPRSP</sequence>
<evidence type="ECO:0000313" key="2">
    <source>
        <dbReference type="EMBL" id="KAJ9614663.1"/>
    </source>
</evidence>